<evidence type="ECO:0000313" key="3">
    <source>
        <dbReference type="EMBL" id="KAG6502219.1"/>
    </source>
</evidence>
<name>A0A8J5GEV2_ZINOF</name>
<sequence>MIGSFISRVLILALGHVYPAYKCYKTVELNKPEIEQLRFWCQYWILVAFLSVLGAFADVFFSWLPLYYEAKLGIYLFLWYPQTNGATIVYEKYVGPYIAEHEHEIDLTLLEFRARASDSALIAQQLLASYLKASLSGMVKYALLMMPAQKLDAFQFQQLQQPGQPQEPLTPSVMLPAHQPAASQPPQSEARALFDPMESSEPQEQPIKEGMSLHPSPAQSQERVPETNSLQTARIPTPTEEPIEVETSSSEAVQNSDQQLEAALTEETATHTARDSLRKRVVIATISPADP</sequence>
<comment type="caution">
    <text evidence="1">Lacks conserved residue(s) required for the propagation of feature annotation.</text>
</comment>
<keyword evidence="1" id="KW-1133">Transmembrane helix</keyword>
<feature type="region of interest" description="Disordered" evidence="2">
    <location>
        <begin position="159"/>
        <end position="279"/>
    </location>
</feature>
<comment type="similarity">
    <text evidence="1">Belongs to the DP1 family.</text>
</comment>
<keyword evidence="1" id="KW-0472">Membrane</keyword>
<dbReference type="AlphaFoldDB" id="A0A8J5GEV2"/>
<dbReference type="OrthoDB" id="434647at2759"/>
<feature type="compositionally biased region" description="Polar residues" evidence="2">
    <location>
        <begin position="217"/>
        <end position="234"/>
    </location>
</feature>
<evidence type="ECO:0000313" key="4">
    <source>
        <dbReference type="Proteomes" id="UP000734854"/>
    </source>
</evidence>
<protein>
    <recommendedName>
        <fullName evidence="1">HVA22-like protein</fullName>
    </recommendedName>
</protein>
<accession>A0A8J5GEV2</accession>
<reference evidence="3 4" key="1">
    <citation type="submission" date="2020-08" db="EMBL/GenBank/DDBJ databases">
        <title>Plant Genome Project.</title>
        <authorList>
            <person name="Zhang R.-G."/>
        </authorList>
    </citation>
    <scope>NUCLEOTIDE SEQUENCE [LARGE SCALE GENOMIC DNA]</scope>
    <source>
        <tissue evidence="3">Rhizome</tissue>
    </source>
</reference>
<dbReference type="GO" id="GO:0016020">
    <property type="term" value="C:membrane"/>
    <property type="evidence" value="ECO:0007669"/>
    <property type="project" value="UniProtKB-SubCell"/>
</dbReference>
<dbReference type="InterPro" id="IPR004345">
    <property type="entry name" value="TB2_DP1_HVA22"/>
</dbReference>
<feature type="compositionally biased region" description="Low complexity" evidence="2">
    <location>
        <begin position="235"/>
        <end position="251"/>
    </location>
</feature>
<dbReference type="EMBL" id="JACMSC010000011">
    <property type="protein sequence ID" value="KAG6502219.1"/>
    <property type="molecule type" value="Genomic_DNA"/>
</dbReference>
<keyword evidence="4" id="KW-1185">Reference proteome</keyword>
<organism evidence="3 4">
    <name type="scientific">Zingiber officinale</name>
    <name type="common">Ginger</name>
    <name type="synonym">Amomum zingiber</name>
    <dbReference type="NCBI Taxonomy" id="94328"/>
    <lineage>
        <taxon>Eukaryota</taxon>
        <taxon>Viridiplantae</taxon>
        <taxon>Streptophyta</taxon>
        <taxon>Embryophyta</taxon>
        <taxon>Tracheophyta</taxon>
        <taxon>Spermatophyta</taxon>
        <taxon>Magnoliopsida</taxon>
        <taxon>Liliopsida</taxon>
        <taxon>Zingiberales</taxon>
        <taxon>Zingiberaceae</taxon>
        <taxon>Zingiber</taxon>
    </lineage>
</organism>
<evidence type="ECO:0000256" key="2">
    <source>
        <dbReference type="SAM" id="MobiDB-lite"/>
    </source>
</evidence>
<dbReference type="PANTHER" id="PTHR12300">
    <property type="entry name" value="HVA22-LIKE PROTEINS"/>
    <property type="match status" value="1"/>
</dbReference>
<feature type="compositionally biased region" description="Basic and acidic residues" evidence="2">
    <location>
        <begin position="268"/>
        <end position="278"/>
    </location>
</feature>
<feature type="transmembrane region" description="Helical" evidence="1">
    <location>
        <begin position="43"/>
        <end position="68"/>
    </location>
</feature>
<keyword evidence="1" id="KW-0812">Transmembrane</keyword>
<comment type="caution">
    <text evidence="3">The sequence shown here is derived from an EMBL/GenBank/DDBJ whole genome shotgun (WGS) entry which is preliminary data.</text>
</comment>
<gene>
    <name evidence="3" type="ORF">ZIOFF_042108</name>
</gene>
<evidence type="ECO:0000256" key="1">
    <source>
        <dbReference type="RuleBase" id="RU362006"/>
    </source>
</evidence>
<dbReference type="Pfam" id="PF03134">
    <property type="entry name" value="TB2_DP1_HVA22"/>
    <property type="match status" value="1"/>
</dbReference>
<feature type="compositionally biased region" description="Low complexity" evidence="2">
    <location>
        <begin position="176"/>
        <end position="190"/>
    </location>
</feature>
<comment type="subcellular location">
    <subcellularLocation>
        <location evidence="1">Membrane</location>
        <topology evidence="1">Multi-pass membrane protein</topology>
    </subcellularLocation>
</comment>
<dbReference type="PANTHER" id="PTHR12300:SF117">
    <property type="entry name" value="LP05237P-RELATED"/>
    <property type="match status" value="1"/>
</dbReference>
<dbReference type="Proteomes" id="UP000734854">
    <property type="component" value="Unassembled WGS sequence"/>
</dbReference>
<proteinExistence type="inferred from homology"/>